<name>A0A8D2IQT9_VARKO</name>
<protein>
    <submittedName>
        <fullName evidence="9">Uncharacterized protein</fullName>
    </submittedName>
</protein>
<evidence type="ECO:0000313" key="9">
    <source>
        <dbReference type="Ensembl" id="ENSVKKP00000001192.1"/>
    </source>
</evidence>
<dbReference type="PANTHER" id="PTHR14066">
    <property type="entry name" value="ATRIAL NATRIURETIC FACTOR PRECURSOR"/>
    <property type="match status" value="1"/>
</dbReference>
<feature type="signal peptide" evidence="8">
    <location>
        <begin position="1"/>
        <end position="22"/>
    </location>
</feature>
<keyword evidence="4 8" id="KW-0732">Signal</keyword>
<accession>A0A8D2IQT9</accession>
<comment type="subcellular location">
    <subcellularLocation>
        <location evidence="1">Secreted</location>
    </subcellularLocation>
</comment>
<proteinExistence type="predicted"/>
<dbReference type="Ensembl" id="ENSVKKT00000001239.1">
    <property type="protein sequence ID" value="ENSVKKP00000001192.1"/>
    <property type="gene ID" value="ENSVKKG00000000980.1"/>
</dbReference>
<dbReference type="KEGG" id="vko:123030940"/>
<organism evidence="9 10">
    <name type="scientific">Varanus komodoensis</name>
    <name type="common">Komodo dragon</name>
    <dbReference type="NCBI Taxonomy" id="61221"/>
    <lineage>
        <taxon>Eukaryota</taxon>
        <taxon>Metazoa</taxon>
        <taxon>Chordata</taxon>
        <taxon>Craniata</taxon>
        <taxon>Vertebrata</taxon>
        <taxon>Euteleostomi</taxon>
        <taxon>Lepidosauria</taxon>
        <taxon>Squamata</taxon>
        <taxon>Bifurcata</taxon>
        <taxon>Unidentata</taxon>
        <taxon>Episquamata</taxon>
        <taxon>Toxicofera</taxon>
        <taxon>Anguimorpha</taxon>
        <taxon>Paleoanguimorpha</taxon>
        <taxon>Varanoidea</taxon>
        <taxon>Varanidae</taxon>
        <taxon>Varanus</taxon>
    </lineage>
</organism>
<dbReference type="GO" id="GO:0005737">
    <property type="term" value="C:cytoplasm"/>
    <property type="evidence" value="ECO:0007669"/>
    <property type="project" value="TreeGrafter"/>
</dbReference>
<evidence type="ECO:0000256" key="7">
    <source>
        <dbReference type="ARBA" id="ARBA00023157"/>
    </source>
</evidence>
<dbReference type="GO" id="GO:0097746">
    <property type="term" value="P:blood vessel diameter maintenance"/>
    <property type="evidence" value="ECO:0007669"/>
    <property type="project" value="UniProtKB-KW"/>
</dbReference>
<feature type="chain" id="PRO_5034927748" evidence="8">
    <location>
        <begin position="23"/>
        <end position="144"/>
    </location>
</feature>
<dbReference type="GO" id="GO:0003085">
    <property type="term" value="P:negative regulation of systemic arterial blood pressure"/>
    <property type="evidence" value="ECO:0007669"/>
    <property type="project" value="TreeGrafter"/>
</dbReference>
<keyword evidence="7" id="KW-1015">Disulfide bond</keyword>
<keyword evidence="5" id="KW-0838">Vasoactive</keyword>
<keyword evidence="6" id="KW-0382">Hypotensive agent</keyword>
<dbReference type="GO" id="GO:0005615">
    <property type="term" value="C:extracellular space"/>
    <property type="evidence" value="ECO:0007669"/>
    <property type="project" value="TreeGrafter"/>
</dbReference>
<dbReference type="GeneID" id="123030940"/>
<evidence type="ECO:0000256" key="4">
    <source>
        <dbReference type="ARBA" id="ARBA00022729"/>
    </source>
</evidence>
<dbReference type="PRINTS" id="PR00712">
    <property type="entry name" value="BNATPEPTIDE"/>
</dbReference>
<dbReference type="Pfam" id="PF00212">
    <property type="entry name" value="ANP"/>
    <property type="match status" value="1"/>
</dbReference>
<evidence type="ECO:0000256" key="2">
    <source>
        <dbReference type="ARBA" id="ARBA00022525"/>
    </source>
</evidence>
<dbReference type="GO" id="GO:0051427">
    <property type="term" value="F:hormone receptor binding"/>
    <property type="evidence" value="ECO:0007669"/>
    <property type="project" value="TreeGrafter"/>
</dbReference>
<evidence type="ECO:0000256" key="1">
    <source>
        <dbReference type="ARBA" id="ARBA00004613"/>
    </source>
</evidence>
<dbReference type="InterPro" id="IPR002408">
    <property type="entry name" value="Natriuretic_peptide_brain"/>
</dbReference>
<dbReference type="OMA" id="FSGCFGI"/>
<dbReference type="PANTHER" id="PTHR14066:SF10">
    <property type="entry name" value="NATRIURETIC PEPTIDES B"/>
    <property type="match status" value="1"/>
</dbReference>
<dbReference type="RefSeq" id="XP_044301234.1">
    <property type="nucleotide sequence ID" value="XM_044445299.1"/>
</dbReference>
<evidence type="ECO:0000313" key="10">
    <source>
        <dbReference type="Proteomes" id="UP000694545"/>
    </source>
</evidence>
<dbReference type="AlphaFoldDB" id="A0A8D2IQT9"/>
<dbReference type="GO" id="GO:0019934">
    <property type="term" value="P:cGMP-mediated signaling"/>
    <property type="evidence" value="ECO:0007669"/>
    <property type="project" value="TreeGrafter"/>
</dbReference>
<sequence>MRAVSLRRCASVFLVLLQAGLGAPLPVTGSPSSRELQSWRDLLERLEEKFQGGELEIAEDEPGDTGDPSYFDLADLEAPLSSQLKLQEGLHHPAIVDQRRTFMASPKRRRHFSGCFGTRLERIGTQTGLGCNTYKARSRRKSRS</sequence>
<dbReference type="GO" id="GO:0005179">
    <property type="term" value="F:hormone activity"/>
    <property type="evidence" value="ECO:0007669"/>
    <property type="project" value="InterPro"/>
</dbReference>
<keyword evidence="3" id="KW-0800">Toxin</keyword>
<dbReference type="GO" id="GO:0007168">
    <property type="term" value="P:receptor guanylyl cyclase signaling pathway"/>
    <property type="evidence" value="ECO:0007669"/>
    <property type="project" value="TreeGrafter"/>
</dbReference>
<dbReference type="OrthoDB" id="8865096at2759"/>
<evidence type="ECO:0000256" key="5">
    <source>
        <dbReference type="ARBA" id="ARBA00022858"/>
    </source>
</evidence>
<dbReference type="InterPro" id="IPR000663">
    <property type="entry name" value="Natr_peptide"/>
</dbReference>
<dbReference type="InterPro" id="IPR050787">
    <property type="entry name" value="Natriuretic_peptide"/>
</dbReference>
<reference evidence="9" key="2">
    <citation type="submission" date="2025-09" db="UniProtKB">
        <authorList>
            <consortium name="Ensembl"/>
        </authorList>
    </citation>
    <scope>IDENTIFICATION</scope>
</reference>
<dbReference type="Proteomes" id="UP000694545">
    <property type="component" value="Unplaced"/>
</dbReference>
<dbReference type="GO" id="GO:0090729">
    <property type="term" value="F:toxin activity"/>
    <property type="evidence" value="ECO:0007669"/>
    <property type="project" value="UniProtKB-KW"/>
</dbReference>
<keyword evidence="2" id="KW-0964">Secreted</keyword>
<evidence type="ECO:0000256" key="3">
    <source>
        <dbReference type="ARBA" id="ARBA00022656"/>
    </source>
</evidence>
<keyword evidence="10" id="KW-1185">Reference proteome</keyword>
<evidence type="ECO:0000256" key="6">
    <source>
        <dbReference type="ARBA" id="ARBA00022924"/>
    </source>
</evidence>
<reference evidence="9" key="1">
    <citation type="submission" date="2025-08" db="UniProtKB">
        <authorList>
            <consortium name="Ensembl"/>
        </authorList>
    </citation>
    <scope>IDENTIFICATION</scope>
</reference>
<gene>
    <name evidence="9" type="primary">LOC123030940</name>
</gene>
<evidence type="ECO:0000256" key="8">
    <source>
        <dbReference type="SAM" id="SignalP"/>
    </source>
</evidence>
<dbReference type="SMART" id="SM00183">
    <property type="entry name" value="NAT_PEP"/>
    <property type="match status" value="1"/>
</dbReference>
<dbReference type="GO" id="GO:0006182">
    <property type="term" value="P:cGMP biosynthetic process"/>
    <property type="evidence" value="ECO:0007669"/>
    <property type="project" value="TreeGrafter"/>
</dbReference>
<dbReference type="GO" id="GO:0007218">
    <property type="term" value="P:neuropeptide signaling pathway"/>
    <property type="evidence" value="ECO:0007669"/>
    <property type="project" value="TreeGrafter"/>
</dbReference>